<feature type="transmembrane region" description="Helical" evidence="7">
    <location>
        <begin position="131"/>
        <end position="151"/>
    </location>
</feature>
<dbReference type="InterPro" id="IPR050366">
    <property type="entry name" value="BP-dependent_transpt_permease"/>
</dbReference>
<dbReference type="Proteomes" id="UP000000851">
    <property type="component" value="Chromosome"/>
</dbReference>
<evidence type="ECO:0000256" key="4">
    <source>
        <dbReference type="ARBA" id="ARBA00022692"/>
    </source>
</evidence>
<evidence type="ECO:0000256" key="7">
    <source>
        <dbReference type="RuleBase" id="RU363032"/>
    </source>
</evidence>
<evidence type="ECO:0000313" key="9">
    <source>
        <dbReference type="EMBL" id="ACU73383.1"/>
    </source>
</evidence>
<dbReference type="SUPFAM" id="SSF161098">
    <property type="entry name" value="MetI-like"/>
    <property type="match status" value="1"/>
</dbReference>
<feature type="transmembrane region" description="Helical" evidence="7">
    <location>
        <begin position="157"/>
        <end position="175"/>
    </location>
</feature>
<dbReference type="RefSeq" id="WP_015793112.1">
    <property type="nucleotide sequence ID" value="NC_013131.1"/>
</dbReference>
<dbReference type="PANTHER" id="PTHR43386">
    <property type="entry name" value="OLIGOPEPTIDE TRANSPORT SYSTEM PERMEASE PROTEIN APPC"/>
    <property type="match status" value="1"/>
</dbReference>
<protein>
    <submittedName>
        <fullName evidence="9">Binding-protein-dependent transport systems inner membrane component</fullName>
    </submittedName>
</protein>
<dbReference type="GO" id="GO:0055085">
    <property type="term" value="P:transmembrane transport"/>
    <property type="evidence" value="ECO:0007669"/>
    <property type="project" value="InterPro"/>
</dbReference>
<dbReference type="KEGG" id="cai:Caci_4520"/>
<dbReference type="CDD" id="cd06261">
    <property type="entry name" value="TM_PBP2"/>
    <property type="match status" value="1"/>
</dbReference>
<dbReference type="EMBL" id="CP001700">
    <property type="protein sequence ID" value="ACU73383.1"/>
    <property type="molecule type" value="Genomic_DNA"/>
</dbReference>
<feature type="transmembrane region" description="Helical" evidence="7">
    <location>
        <begin position="218"/>
        <end position="240"/>
    </location>
</feature>
<dbReference type="GO" id="GO:0005886">
    <property type="term" value="C:plasma membrane"/>
    <property type="evidence" value="ECO:0007669"/>
    <property type="project" value="UniProtKB-SubCell"/>
</dbReference>
<feature type="domain" description="ABC transmembrane type-1" evidence="8">
    <location>
        <begin position="92"/>
        <end position="278"/>
    </location>
</feature>
<feature type="transmembrane region" description="Helical" evidence="7">
    <location>
        <begin position="35"/>
        <end position="55"/>
    </location>
</feature>
<evidence type="ECO:0000256" key="5">
    <source>
        <dbReference type="ARBA" id="ARBA00022989"/>
    </source>
</evidence>
<evidence type="ECO:0000256" key="3">
    <source>
        <dbReference type="ARBA" id="ARBA00022475"/>
    </source>
</evidence>
<dbReference type="PANTHER" id="PTHR43386:SF1">
    <property type="entry name" value="D,D-DIPEPTIDE TRANSPORT SYSTEM PERMEASE PROTEIN DDPC-RELATED"/>
    <property type="match status" value="1"/>
</dbReference>
<reference evidence="9 10" key="1">
    <citation type="journal article" date="2009" name="Stand. Genomic Sci.">
        <title>Complete genome sequence of Catenulispora acidiphila type strain (ID 139908).</title>
        <authorList>
            <person name="Copeland A."/>
            <person name="Lapidus A."/>
            <person name="Glavina Del Rio T."/>
            <person name="Nolan M."/>
            <person name="Lucas S."/>
            <person name="Chen F."/>
            <person name="Tice H."/>
            <person name="Cheng J.F."/>
            <person name="Bruce D."/>
            <person name="Goodwin L."/>
            <person name="Pitluck S."/>
            <person name="Mikhailova N."/>
            <person name="Pati A."/>
            <person name="Ivanova N."/>
            <person name="Mavromatis K."/>
            <person name="Chen A."/>
            <person name="Palaniappan K."/>
            <person name="Chain P."/>
            <person name="Land M."/>
            <person name="Hauser L."/>
            <person name="Chang Y.J."/>
            <person name="Jeffries C.D."/>
            <person name="Chertkov O."/>
            <person name="Brettin T."/>
            <person name="Detter J.C."/>
            <person name="Han C."/>
            <person name="Ali Z."/>
            <person name="Tindall B.J."/>
            <person name="Goker M."/>
            <person name="Bristow J."/>
            <person name="Eisen J.A."/>
            <person name="Markowitz V."/>
            <person name="Hugenholtz P."/>
            <person name="Kyrpides N.C."/>
            <person name="Klenk H.P."/>
        </authorList>
    </citation>
    <scope>NUCLEOTIDE SEQUENCE [LARGE SCALE GENOMIC DNA]</scope>
    <source>
        <strain evidence="10">DSM 44928 / JCM 14897 / NBRC 102108 / NRRL B-24433 / ID139908</strain>
    </source>
</reference>
<dbReference type="InterPro" id="IPR000515">
    <property type="entry name" value="MetI-like"/>
</dbReference>
<dbReference type="Pfam" id="PF12911">
    <property type="entry name" value="OppC_N"/>
    <property type="match status" value="1"/>
</dbReference>
<proteinExistence type="inferred from homology"/>
<evidence type="ECO:0000256" key="6">
    <source>
        <dbReference type="ARBA" id="ARBA00023136"/>
    </source>
</evidence>
<name>C7PWD5_CATAD</name>
<keyword evidence="3" id="KW-1003">Cell membrane</keyword>
<feature type="transmembrane region" description="Helical" evidence="7">
    <location>
        <begin position="264"/>
        <end position="286"/>
    </location>
</feature>
<keyword evidence="5 7" id="KW-1133">Transmembrane helix</keyword>
<keyword evidence="4 7" id="KW-0812">Transmembrane</keyword>
<dbReference type="PROSITE" id="PS50928">
    <property type="entry name" value="ABC_TM1"/>
    <property type="match status" value="1"/>
</dbReference>
<feature type="transmembrane region" description="Helical" evidence="7">
    <location>
        <begin position="94"/>
        <end position="119"/>
    </location>
</feature>
<comment type="subcellular location">
    <subcellularLocation>
        <location evidence="1 7">Cell membrane</location>
        <topology evidence="1 7">Multi-pass membrane protein</topology>
    </subcellularLocation>
</comment>
<dbReference type="Gene3D" id="1.10.3720.10">
    <property type="entry name" value="MetI-like"/>
    <property type="match status" value="1"/>
</dbReference>
<evidence type="ECO:0000313" key="10">
    <source>
        <dbReference type="Proteomes" id="UP000000851"/>
    </source>
</evidence>
<organism evidence="9 10">
    <name type="scientific">Catenulispora acidiphila (strain DSM 44928 / JCM 14897 / NBRC 102108 / NRRL B-24433 / ID139908)</name>
    <dbReference type="NCBI Taxonomy" id="479433"/>
    <lineage>
        <taxon>Bacteria</taxon>
        <taxon>Bacillati</taxon>
        <taxon>Actinomycetota</taxon>
        <taxon>Actinomycetes</taxon>
        <taxon>Catenulisporales</taxon>
        <taxon>Catenulisporaceae</taxon>
        <taxon>Catenulispora</taxon>
    </lineage>
</organism>
<dbReference type="AlphaFoldDB" id="C7PWD5"/>
<sequence length="301" mass="32462">MTATVNLAPAGLKPRTRHPAWAAFRRAVTRKPGRLAGLIIIVFFILLAICGPWFYGSLSVDPNELYAPPSAKHWLGTDFAGSDVLQEVVTGARYVLATAALSALFTSLFGVTVGLVAGYQRGMTDSVLMRLTDFVLTIPGLPLLIILSTVWSFGSPWEMGLVLGITGWGGVARAVRSQALSLRERGFLEAARGLGLSRRHIIVKEMLPNIAPYAAMQLMLSVIGFIGAEVGLFFLGLVPFSSTNWGVMLNQAVFSGGAMETSSALIYLLAPLVCILLLTLGIVLFLDAIDELFNPRLRERV</sequence>
<dbReference type="OrthoDB" id="8906042at2"/>
<dbReference type="STRING" id="479433.Caci_4520"/>
<comment type="similarity">
    <text evidence="7">Belongs to the binding-protein-dependent transport system permease family.</text>
</comment>
<dbReference type="InterPro" id="IPR035906">
    <property type="entry name" value="MetI-like_sf"/>
</dbReference>
<keyword evidence="2 7" id="KW-0813">Transport</keyword>
<dbReference type="Pfam" id="PF00528">
    <property type="entry name" value="BPD_transp_1"/>
    <property type="match status" value="1"/>
</dbReference>
<evidence type="ECO:0000256" key="2">
    <source>
        <dbReference type="ARBA" id="ARBA00022448"/>
    </source>
</evidence>
<dbReference type="InParanoid" id="C7PWD5"/>
<dbReference type="InterPro" id="IPR025966">
    <property type="entry name" value="OppC_N"/>
</dbReference>
<evidence type="ECO:0000259" key="8">
    <source>
        <dbReference type="PROSITE" id="PS50928"/>
    </source>
</evidence>
<keyword evidence="6 7" id="KW-0472">Membrane</keyword>
<evidence type="ECO:0000256" key="1">
    <source>
        <dbReference type="ARBA" id="ARBA00004651"/>
    </source>
</evidence>
<dbReference type="HOGENOM" id="CLU_028518_8_0_11"/>
<dbReference type="eggNOG" id="COG1173">
    <property type="taxonomic scope" value="Bacteria"/>
</dbReference>
<accession>C7PWD5</accession>
<gene>
    <name evidence="9" type="ordered locus">Caci_4520</name>
</gene>
<keyword evidence="10" id="KW-1185">Reference proteome</keyword>